<dbReference type="GO" id="GO:0009089">
    <property type="term" value="P:lysine biosynthetic process via diaminopimelate"/>
    <property type="evidence" value="ECO:0007669"/>
    <property type="project" value="UniProtKB-UniRule"/>
</dbReference>
<gene>
    <name evidence="12 13" type="primary">dapA</name>
    <name evidence="13" type="ORF">H0B56_16030</name>
</gene>
<dbReference type="EMBL" id="JACCKD010000005">
    <property type="protein sequence ID" value="MBA0127060.1"/>
    <property type="molecule type" value="Genomic_DNA"/>
</dbReference>
<comment type="similarity">
    <text evidence="3 12">Belongs to the DapA family.</text>
</comment>
<feature type="binding site" evidence="12">
    <location>
        <position position="113"/>
    </location>
    <ligand>
        <name>pyruvate</name>
        <dbReference type="ChEBI" id="CHEBI:15361"/>
    </ligand>
</feature>
<dbReference type="SMART" id="SM01130">
    <property type="entry name" value="DHDPS"/>
    <property type="match status" value="1"/>
</dbReference>
<comment type="caution">
    <text evidence="12">Was originally thought to be a dihydrodipicolinate synthase (DHDPS), catalyzing the condensation of (S)-aspartate-beta-semialdehyde [(S)-ASA] and pyruvate to dihydrodipicolinate (DHDP). However, it was shown in E.coli that the product of the enzymatic reaction is not dihydrodipicolinate but in fact (4S)-4-hydroxy-2,3,4,5-tetrahydro-(2S)-dipicolinic acid (HTPA), and that the consecutive dehydration reaction leading to DHDP is not spontaneous but catalyzed by DapB.</text>
</comment>
<dbReference type="GO" id="GO:0005829">
    <property type="term" value="C:cytosol"/>
    <property type="evidence" value="ECO:0007669"/>
    <property type="project" value="TreeGrafter"/>
</dbReference>
<dbReference type="PRINTS" id="PR00146">
    <property type="entry name" value="DHPICSNTHASE"/>
</dbReference>
<evidence type="ECO:0000256" key="2">
    <source>
        <dbReference type="ARBA" id="ARBA00005120"/>
    </source>
</evidence>
<dbReference type="CDD" id="cd00950">
    <property type="entry name" value="DHDPS"/>
    <property type="match status" value="1"/>
</dbReference>
<keyword evidence="14" id="KW-1185">Reference proteome</keyword>
<comment type="pathway">
    <text evidence="2 12">Amino-acid biosynthesis; L-lysine biosynthesis via DAP pathway; (S)-tetrahydrodipicolinate from L-aspartate: step 3/4.</text>
</comment>
<dbReference type="InterPro" id="IPR005263">
    <property type="entry name" value="DapA"/>
</dbReference>
<keyword evidence="10 12" id="KW-0704">Schiff base</keyword>
<keyword evidence="8 12" id="KW-0457">Lysine biosynthesis</keyword>
<comment type="subcellular location">
    <subcellularLocation>
        <location evidence="12">Cytoplasm</location>
    </subcellularLocation>
</comment>
<feature type="active site" description="Schiff-base intermediate with substrate" evidence="12">
    <location>
        <position position="229"/>
    </location>
</feature>
<keyword evidence="6 12" id="KW-0028">Amino-acid biosynthesis</keyword>
<dbReference type="InterPro" id="IPR013785">
    <property type="entry name" value="Aldolase_TIM"/>
</dbReference>
<feature type="site" description="Part of a proton relay during catalysis" evidence="12">
    <location>
        <position position="175"/>
    </location>
</feature>
<evidence type="ECO:0000256" key="10">
    <source>
        <dbReference type="ARBA" id="ARBA00023270"/>
    </source>
</evidence>
<feature type="active site" description="Proton donor/acceptor" evidence="12">
    <location>
        <position position="201"/>
    </location>
</feature>
<reference evidence="13 14" key="1">
    <citation type="submission" date="2020-07" db="EMBL/GenBank/DDBJ databases">
        <title>Genome of Haloechinothrix sp.</title>
        <authorList>
            <person name="Tang S.-K."/>
            <person name="Yang L."/>
            <person name="Zhu W.-Y."/>
        </authorList>
    </citation>
    <scope>NUCLEOTIDE SEQUENCE [LARGE SCALE GENOMIC DNA]</scope>
    <source>
        <strain evidence="13 14">YIM 98757</strain>
    </source>
</reference>
<evidence type="ECO:0000256" key="3">
    <source>
        <dbReference type="ARBA" id="ARBA00007592"/>
    </source>
</evidence>
<evidence type="ECO:0000256" key="4">
    <source>
        <dbReference type="ARBA" id="ARBA00012086"/>
    </source>
</evidence>
<evidence type="ECO:0000256" key="12">
    <source>
        <dbReference type="HAMAP-Rule" id="MF_00418"/>
    </source>
</evidence>
<name>A0A838ACU4_9PSEU</name>
<organism evidence="13 14">
    <name type="scientific">Haloechinothrix aidingensis</name>
    <dbReference type="NCBI Taxonomy" id="2752311"/>
    <lineage>
        <taxon>Bacteria</taxon>
        <taxon>Bacillati</taxon>
        <taxon>Actinomycetota</taxon>
        <taxon>Actinomycetes</taxon>
        <taxon>Pseudonocardiales</taxon>
        <taxon>Pseudonocardiaceae</taxon>
        <taxon>Haloechinothrix</taxon>
    </lineage>
</organism>
<evidence type="ECO:0000256" key="6">
    <source>
        <dbReference type="ARBA" id="ARBA00022605"/>
    </source>
</evidence>
<evidence type="ECO:0000313" key="14">
    <source>
        <dbReference type="Proteomes" id="UP000582974"/>
    </source>
</evidence>
<comment type="function">
    <text evidence="1 12">Catalyzes the condensation of (S)-aspartate-beta-semialdehyde [(S)-ASA] and pyruvate to 4-hydroxy-tetrahydrodipicolinate (HTPA).</text>
</comment>
<keyword evidence="9 12" id="KW-0456">Lyase</keyword>
<dbReference type="NCBIfam" id="TIGR00674">
    <property type="entry name" value="dapA"/>
    <property type="match status" value="1"/>
</dbReference>
<comment type="caution">
    <text evidence="13">The sequence shown here is derived from an EMBL/GenBank/DDBJ whole genome shotgun (WGS) entry which is preliminary data.</text>
</comment>
<evidence type="ECO:0000256" key="8">
    <source>
        <dbReference type="ARBA" id="ARBA00023154"/>
    </source>
</evidence>
<dbReference type="AlphaFoldDB" id="A0A838ACU4"/>
<keyword evidence="5 12" id="KW-0963">Cytoplasm</keyword>
<protein>
    <recommendedName>
        <fullName evidence="4 12">4-hydroxy-tetrahydrodipicolinate synthase</fullName>
        <shortName evidence="12">HTPA synthase</shortName>
        <ecNumber evidence="4 12">4.3.3.7</ecNumber>
    </recommendedName>
</protein>
<dbReference type="SUPFAM" id="SSF51569">
    <property type="entry name" value="Aldolase"/>
    <property type="match status" value="1"/>
</dbReference>
<feature type="binding site" evidence="12">
    <location>
        <position position="264"/>
    </location>
    <ligand>
        <name>pyruvate</name>
        <dbReference type="ChEBI" id="CHEBI:15361"/>
    </ligand>
</feature>
<dbReference type="PANTHER" id="PTHR12128">
    <property type="entry name" value="DIHYDRODIPICOLINATE SYNTHASE"/>
    <property type="match status" value="1"/>
</dbReference>
<sequence>MPSWPRPRRSSRPCCVPWDSTSGCDLDHSAGGARTWTWPARESGWHDTGAAAGTAAQWEEGGRAVNGAPLGSVLTAMVTPFDSEMRADESAFVSLFHHLVRHGSDGIVACATTGEAATLTDEEHLRLIGLACSERPPGATVVASTGSNNTAQACAMTERATELGADAILSVTPYYNRPNRRGLLRHYSEISRATDKPVFLYNIPSRTGIDIPNDLLAELATIERVDYVKQANSANLAPVEGLGVYAGNDDIFARTLDLGECGGVLVISHIAGERIRRMVDEPERRAEIDASLKPLYQALGVTTNPIPIKAALNMLGIRVGPPRLPLVEADEAESEVIRKALVECGLLE</sequence>
<keyword evidence="7 12" id="KW-0220">Diaminopimelate biosynthesis</keyword>
<evidence type="ECO:0000256" key="7">
    <source>
        <dbReference type="ARBA" id="ARBA00022915"/>
    </source>
</evidence>
<dbReference type="PANTHER" id="PTHR12128:SF66">
    <property type="entry name" value="4-HYDROXY-2-OXOGLUTARATE ALDOLASE, MITOCHONDRIAL"/>
    <property type="match status" value="1"/>
</dbReference>
<dbReference type="InterPro" id="IPR002220">
    <property type="entry name" value="DapA-like"/>
</dbReference>
<evidence type="ECO:0000256" key="5">
    <source>
        <dbReference type="ARBA" id="ARBA00022490"/>
    </source>
</evidence>
<evidence type="ECO:0000313" key="13">
    <source>
        <dbReference type="EMBL" id="MBA0127060.1"/>
    </source>
</evidence>
<dbReference type="Proteomes" id="UP000582974">
    <property type="component" value="Unassembled WGS sequence"/>
</dbReference>
<comment type="subunit">
    <text evidence="12">Homotetramer; dimer of dimers.</text>
</comment>
<dbReference type="Gene3D" id="3.20.20.70">
    <property type="entry name" value="Aldolase class I"/>
    <property type="match status" value="1"/>
</dbReference>
<dbReference type="EC" id="4.3.3.7" evidence="4 12"/>
<evidence type="ECO:0000256" key="1">
    <source>
        <dbReference type="ARBA" id="ARBA00003294"/>
    </source>
</evidence>
<dbReference type="GO" id="GO:0008840">
    <property type="term" value="F:4-hydroxy-tetrahydrodipicolinate synthase activity"/>
    <property type="evidence" value="ECO:0007669"/>
    <property type="project" value="UniProtKB-UniRule"/>
</dbReference>
<comment type="catalytic activity">
    <reaction evidence="11 12">
        <text>L-aspartate 4-semialdehyde + pyruvate = (2S,4S)-4-hydroxy-2,3,4,5-tetrahydrodipicolinate + H2O + H(+)</text>
        <dbReference type="Rhea" id="RHEA:34171"/>
        <dbReference type="ChEBI" id="CHEBI:15361"/>
        <dbReference type="ChEBI" id="CHEBI:15377"/>
        <dbReference type="ChEBI" id="CHEBI:15378"/>
        <dbReference type="ChEBI" id="CHEBI:67139"/>
        <dbReference type="ChEBI" id="CHEBI:537519"/>
        <dbReference type="EC" id="4.3.3.7"/>
    </reaction>
</comment>
<accession>A0A838ACU4</accession>
<dbReference type="GO" id="GO:0019877">
    <property type="term" value="P:diaminopimelate biosynthetic process"/>
    <property type="evidence" value="ECO:0007669"/>
    <property type="project" value="UniProtKB-UniRule"/>
</dbReference>
<proteinExistence type="inferred from homology"/>
<dbReference type="HAMAP" id="MF_00418">
    <property type="entry name" value="DapA"/>
    <property type="match status" value="1"/>
</dbReference>
<feature type="site" description="Part of a proton relay during catalysis" evidence="12">
    <location>
        <position position="112"/>
    </location>
</feature>
<dbReference type="UniPathway" id="UPA00034">
    <property type="reaction ID" value="UER00017"/>
</dbReference>
<evidence type="ECO:0000256" key="11">
    <source>
        <dbReference type="ARBA" id="ARBA00047836"/>
    </source>
</evidence>
<evidence type="ECO:0000256" key="9">
    <source>
        <dbReference type="ARBA" id="ARBA00023239"/>
    </source>
</evidence>
<dbReference type="Pfam" id="PF00701">
    <property type="entry name" value="DHDPS"/>
    <property type="match status" value="1"/>
</dbReference>